<reference evidence="2" key="1">
    <citation type="submission" date="2023-08" db="EMBL/GenBank/DDBJ databases">
        <title>Chromosome-level Genome Assembly of mud carp (Cirrhinus molitorella).</title>
        <authorList>
            <person name="Liu H."/>
        </authorList>
    </citation>
    <scope>NUCLEOTIDE SEQUENCE</scope>
    <source>
        <strain evidence="2">Prfri</strain>
        <tissue evidence="2">Muscle</tissue>
    </source>
</reference>
<feature type="region of interest" description="Disordered" evidence="1">
    <location>
        <begin position="43"/>
        <end position="103"/>
    </location>
</feature>
<name>A0AA88P7N0_9TELE</name>
<keyword evidence="3" id="KW-1185">Reference proteome</keyword>
<protein>
    <submittedName>
        <fullName evidence="2">Uncharacterized protein</fullName>
    </submittedName>
</protein>
<feature type="compositionally biased region" description="Basic and acidic residues" evidence="1">
    <location>
        <begin position="77"/>
        <end position="103"/>
    </location>
</feature>
<comment type="caution">
    <text evidence="2">The sequence shown here is derived from an EMBL/GenBank/DDBJ whole genome shotgun (WGS) entry which is preliminary data.</text>
</comment>
<evidence type="ECO:0000313" key="2">
    <source>
        <dbReference type="EMBL" id="KAK2870978.1"/>
    </source>
</evidence>
<evidence type="ECO:0000256" key="1">
    <source>
        <dbReference type="SAM" id="MobiDB-lite"/>
    </source>
</evidence>
<proteinExistence type="predicted"/>
<gene>
    <name evidence="2" type="ORF">Q8A67_023505</name>
</gene>
<evidence type="ECO:0000313" key="3">
    <source>
        <dbReference type="Proteomes" id="UP001187343"/>
    </source>
</evidence>
<dbReference type="AlphaFoldDB" id="A0AA88P7N0"/>
<sequence length="103" mass="12058">MEMFSWRNSTELWQKTAWRLVLRTQPIAASGLLCSSNQMQAATNQQGIKKIRSRNDMRLSKRTVIRKADVTGTLNRGSEDRETKNSTRKEEKEEQRQERNTTE</sequence>
<dbReference type="EMBL" id="JAUYZG010000023">
    <property type="protein sequence ID" value="KAK2870978.1"/>
    <property type="molecule type" value="Genomic_DNA"/>
</dbReference>
<organism evidence="2 3">
    <name type="scientific">Cirrhinus molitorella</name>
    <name type="common">mud carp</name>
    <dbReference type="NCBI Taxonomy" id="172907"/>
    <lineage>
        <taxon>Eukaryota</taxon>
        <taxon>Metazoa</taxon>
        <taxon>Chordata</taxon>
        <taxon>Craniata</taxon>
        <taxon>Vertebrata</taxon>
        <taxon>Euteleostomi</taxon>
        <taxon>Actinopterygii</taxon>
        <taxon>Neopterygii</taxon>
        <taxon>Teleostei</taxon>
        <taxon>Ostariophysi</taxon>
        <taxon>Cypriniformes</taxon>
        <taxon>Cyprinidae</taxon>
        <taxon>Labeoninae</taxon>
        <taxon>Labeonini</taxon>
        <taxon>Cirrhinus</taxon>
    </lineage>
</organism>
<accession>A0AA88P7N0</accession>
<dbReference type="Proteomes" id="UP001187343">
    <property type="component" value="Unassembled WGS sequence"/>
</dbReference>